<evidence type="ECO:0000256" key="1">
    <source>
        <dbReference type="SAM" id="SignalP"/>
    </source>
</evidence>
<sequence length="283" mass="31420">MQWRFLKGLVPTFLLASAFTLQGCSLARVDDNLPYGVLNNNDLQLVEDGLPTYLLMVDGLIENWPESESLLASGADLYGAYAGLFVKEPERARKLSIKALDYGFRAACARDGDYCDLRGLSVPEFEALLEDASKKDVPMLFTLGGAWAGYIQQNTSDWNAVAELGRVEAIMDRVVELDERYQYGQAHMYLGVLNSILPASLGGNPDKAQEHFEKAVTLSEGKNLLAPVLYAEKYARLVFDRELHDRLLNEVLEADPDVHGLTLQNTYAQQQATALLADADDYF</sequence>
<dbReference type="RefSeq" id="WP_153502123.1">
    <property type="nucleotide sequence ID" value="NZ_WIRE01000002.1"/>
</dbReference>
<dbReference type="PROSITE" id="PS51257">
    <property type="entry name" value="PROKAR_LIPOPROTEIN"/>
    <property type="match status" value="1"/>
</dbReference>
<dbReference type="InterPro" id="IPR038537">
    <property type="entry name" value="TatT_sf"/>
</dbReference>
<protein>
    <recommendedName>
        <fullName evidence="4">TRAP transporter T-component</fullName>
    </recommendedName>
</protein>
<evidence type="ECO:0008006" key="4">
    <source>
        <dbReference type="Google" id="ProtNLM"/>
    </source>
</evidence>
<dbReference type="Pfam" id="PF16811">
    <property type="entry name" value="TAtT"/>
    <property type="match status" value="1"/>
</dbReference>
<dbReference type="EMBL" id="WIRE01000002">
    <property type="protein sequence ID" value="MQX54548.1"/>
    <property type="molecule type" value="Genomic_DNA"/>
</dbReference>
<reference evidence="2 3" key="1">
    <citation type="submission" date="2019-10" db="EMBL/GenBank/DDBJ databases">
        <title>Alcanivorax sp.PA15-N-34 draft genome sequence.</title>
        <authorList>
            <person name="Liao X."/>
            <person name="Shao Z."/>
        </authorList>
    </citation>
    <scope>NUCLEOTIDE SEQUENCE [LARGE SCALE GENOMIC DNA]</scope>
    <source>
        <strain evidence="2 3">PA15-N-34</strain>
    </source>
</reference>
<dbReference type="InterPro" id="IPR031823">
    <property type="entry name" value="TatT"/>
</dbReference>
<feature type="signal peptide" evidence="1">
    <location>
        <begin position="1"/>
        <end position="23"/>
    </location>
</feature>
<organism evidence="2 3">
    <name type="scientific">Alcanivorax sediminis</name>
    <dbReference type="NCBI Taxonomy" id="2663008"/>
    <lineage>
        <taxon>Bacteria</taxon>
        <taxon>Pseudomonadati</taxon>
        <taxon>Pseudomonadota</taxon>
        <taxon>Gammaproteobacteria</taxon>
        <taxon>Oceanospirillales</taxon>
        <taxon>Alcanivoracaceae</taxon>
        <taxon>Alcanivorax</taxon>
    </lineage>
</organism>
<evidence type="ECO:0000313" key="3">
    <source>
        <dbReference type="Proteomes" id="UP000469421"/>
    </source>
</evidence>
<dbReference type="AlphaFoldDB" id="A0A6N7LVM1"/>
<gene>
    <name evidence="2" type="ORF">GFN93_14945</name>
</gene>
<comment type="caution">
    <text evidence="2">The sequence shown here is derived from an EMBL/GenBank/DDBJ whole genome shotgun (WGS) entry which is preliminary data.</text>
</comment>
<name>A0A6N7LVM1_9GAMM</name>
<dbReference type="Proteomes" id="UP000469421">
    <property type="component" value="Unassembled WGS sequence"/>
</dbReference>
<keyword evidence="3" id="KW-1185">Reference proteome</keyword>
<evidence type="ECO:0000313" key="2">
    <source>
        <dbReference type="EMBL" id="MQX54548.1"/>
    </source>
</evidence>
<proteinExistence type="predicted"/>
<accession>A0A6N7LVM1</accession>
<feature type="chain" id="PRO_5026748720" description="TRAP transporter T-component" evidence="1">
    <location>
        <begin position="24"/>
        <end position="283"/>
    </location>
</feature>
<keyword evidence="1" id="KW-0732">Signal</keyword>
<dbReference type="Gene3D" id="1.25.40.920">
    <property type="entry name" value="TRAP transporter T-component"/>
    <property type="match status" value="1"/>
</dbReference>